<keyword evidence="4" id="KW-1185">Reference proteome</keyword>
<feature type="region of interest" description="Disordered" evidence="1">
    <location>
        <begin position="311"/>
        <end position="335"/>
    </location>
</feature>
<feature type="region of interest" description="Disordered" evidence="1">
    <location>
        <begin position="412"/>
        <end position="439"/>
    </location>
</feature>
<proteinExistence type="predicted"/>
<dbReference type="EMBL" id="BMAO01021024">
    <property type="protein sequence ID" value="GFQ71372.1"/>
    <property type="molecule type" value="Genomic_DNA"/>
</dbReference>
<protein>
    <recommendedName>
        <fullName evidence="2">HTH OST-type domain-containing protein</fullName>
    </recommendedName>
</protein>
<name>A0A8X6HCF6_TRICU</name>
<organism evidence="3 4">
    <name type="scientific">Trichonephila clavata</name>
    <name type="common">Joro spider</name>
    <name type="synonym">Nephila clavata</name>
    <dbReference type="NCBI Taxonomy" id="2740835"/>
    <lineage>
        <taxon>Eukaryota</taxon>
        <taxon>Metazoa</taxon>
        <taxon>Ecdysozoa</taxon>
        <taxon>Arthropoda</taxon>
        <taxon>Chelicerata</taxon>
        <taxon>Arachnida</taxon>
        <taxon>Araneae</taxon>
        <taxon>Araneomorphae</taxon>
        <taxon>Entelegynae</taxon>
        <taxon>Araneoidea</taxon>
        <taxon>Nephilidae</taxon>
        <taxon>Trichonephila</taxon>
    </lineage>
</organism>
<evidence type="ECO:0000313" key="4">
    <source>
        <dbReference type="Proteomes" id="UP000887116"/>
    </source>
</evidence>
<evidence type="ECO:0000256" key="1">
    <source>
        <dbReference type="SAM" id="MobiDB-lite"/>
    </source>
</evidence>
<evidence type="ECO:0000259" key="2">
    <source>
        <dbReference type="PROSITE" id="PS51644"/>
    </source>
</evidence>
<dbReference type="Gene3D" id="3.30.420.610">
    <property type="entry name" value="LOTUS domain-like"/>
    <property type="match status" value="1"/>
</dbReference>
<dbReference type="Pfam" id="PF12872">
    <property type="entry name" value="OST-HTH"/>
    <property type="match status" value="1"/>
</dbReference>
<feature type="compositionally biased region" description="Polar residues" evidence="1">
    <location>
        <begin position="412"/>
        <end position="422"/>
    </location>
</feature>
<dbReference type="PROSITE" id="PS51644">
    <property type="entry name" value="HTH_OST"/>
    <property type="match status" value="1"/>
</dbReference>
<reference evidence="3" key="1">
    <citation type="submission" date="2020-07" db="EMBL/GenBank/DDBJ databases">
        <title>Multicomponent nature underlies the extraordinary mechanical properties of spider dragline silk.</title>
        <authorList>
            <person name="Kono N."/>
            <person name="Nakamura H."/>
            <person name="Mori M."/>
            <person name="Yoshida Y."/>
            <person name="Ohtoshi R."/>
            <person name="Malay A.D."/>
            <person name="Moran D.A.P."/>
            <person name="Tomita M."/>
            <person name="Numata K."/>
            <person name="Arakawa K."/>
        </authorList>
    </citation>
    <scope>NUCLEOTIDE SEQUENCE</scope>
</reference>
<feature type="region of interest" description="Disordered" evidence="1">
    <location>
        <begin position="215"/>
        <end position="239"/>
    </location>
</feature>
<sequence length="484" mass="52658">MGEEIESSTKPAVLFRKKGNAFKTAKENQKSSPAKLKNLPVKTNGEFLEQCSEPGQLNPENHGLKKSVLIHLKCVVQSCKGGVPLNRLDKDYKAFIGTNIPFKELGYDSLENFIKSIPDVISLKKNANDQIIAEVPDSSNAHLSGQKTKKESSKVSEALDSAKNHPDDSNVIRVSTQKNAKLPSFFQLPQNDSETSIKNVLKISSNGKSFNHDICQSVDNNAQPPLSKTSQKKAKSSAVIHSEPIFSSANSKINSSNTEIRNTQPLNLNLNQNATMNLSIKNLDCASTLHNGDSACNLKYQVKDGNVPDSETVSGGKVIRGNGMHSNSSDSSIDESTERLNNVLIPSLVQACSAVPEKLNVASKMSFRSSSADLDFIVPPAMETSITSKRASRRARKKIKDISNTLKIQDNTSKVAERSNSPAALHGSQDGLTNTGASNYPHNASESFYPNYGLYNTGASNYPCNTLESIYPNVMNHFIFTCFS</sequence>
<dbReference type="CDD" id="cd09972">
    <property type="entry name" value="LOTUS_TDRD_OSKAR"/>
    <property type="match status" value="1"/>
</dbReference>
<evidence type="ECO:0000313" key="3">
    <source>
        <dbReference type="EMBL" id="GFQ71372.1"/>
    </source>
</evidence>
<dbReference type="OrthoDB" id="10034606at2759"/>
<dbReference type="InterPro" id="IPR025605">
    <property type="entry name" value="OST-HTH/LOTUS_dom"/>
</dbReference>
<feature type="compositionally biased region" description="Polar residues" evidence="1">
    <location>
        <begin position="217"/>
        <end position="226"/>
    </location>
</feature>
<feature type="compositionally biased region" description="Basic and acidic residues" evidence="1">
    <location>
        <begin position="160"/>
        <end position="170"/>
    </location>
</feature>
<comment type="caution">
    <text evidence="3">The sequence shown here is derived from an EMBL/GenBank/DDBJ whole genome shotgun (WGS) entry which is preliminary data.</text>
</comment>
<dbReference type="InterPro" id="IPR041966">
    <property type="entry name" value="LOTUS-like"/>
</dbReference>
<gene>
    <name evidence="3" type="primary">AVEN_213491_1</name>
    <name evidence="3" type="ORF">TNCT_152621</name>
</gene>
<dbReference type="AlphaFoldDB" id="A0A8X6HCF6"/>
<feature type="compositionally biased region" description="Polar residues" evidence="1">
    <location>
        <begin position="430"/>
        <end position="439"/>
    </location>
</feature>
<accession>A0A8X6HCF6</accession>
<feature type="domain" description="HTH OST-type" evidence="2">
    <location>
        <begin position="64"/>
        <end position="137"/>
    </location>
</feature>
<feature type="region of interest" description="Disordered" evidence="1">
    <location>
        <begin position="137"/>
        <end position="171"/>
    </location>
</feature>
<feature type="compositionally biased region" description="Polar residues" evidence="1">
    <location>
        <begin position="137"/>
        <end position="146"/>
    </location>
</feature>
<dbReference type="Proteomes" id="UP000887116">
    <property type="component" value="Unassembled WGS sequence"/>
</dbReference>